<dbReference type="AlphaFoldDB" id="A0A498KHE2"/>
<dbReference type="EMBL" id="RDQH01000328">
    <property type="protein sequence ID" value="RXI05824.1"/>
    <property type="molecule type" value="Genomic_DNA"/>
</dbReference>
<keyword evidence="2" id="KW-1185">Reference proteome</keyword>
<name>A0A498KHE2_MALDO</name>
<reference evidence="1 2" key="1">
    <citation type="submission" date="2018-10" db="EMBL/GenBank/DDBJ databases">
        <title>A high-quality apple genome assembly.</title>
        <authorList>
            <person name="Hu J."/>
        </authorList>
    </citation>
    <scope>NUCLEOTIDE SEQUENCE [LARGE SCALE GENOMIC DNA]</scope>
    <source>
        <strain evidence="2">cv. HFTH1</strain>
        <tissue evidence="1">Young leaf</tissue>
    </source>
</reference>
<protein>
    <submittedName>
        <fullName evidence="1">Uncharacterized protein</fullName>
    </submittedName>
</protein>
<comment type="caution">
    <text evidence="1">The sequence shown here is derived from an EMBL/GenBank/DDBJ whole genome shotgun (WGS) entry which is preliminary data.</text>
</comment>
<dbReference type="PANTHER" id="PTHR46201:SF9">
    <property type="entry name" value="PHD FINGER PROTEIN MALE MEIOCYTE DEATH 1"/>
    <property type="match status" value="1"/>
</dbReference>
<dbReference type="STRING" id="3750.A0A498KHE2"/>
<accession>A0A498KHE2</accession>
<sequence length="245" mass="27545">MGLLTWSASMDFKGVLSISMGDRLWIFGTEFAQIFEPGKSLLRIYQRSGLWTFVFSMALLTDTLGLVDGEDFSDTDQCEELKQIVRHYRNLSETQLITIKDLLRFMLTVKSSIPAQKKSLMATAAFSSSTAKPATRAALQIKHPMKEKSVSYRKFTTVITHMDSRWPKRRLEFAAEVNPTTRILEYTVHDLADGVKVSEPEKEIVPQSLSSAALVPGVDVSNDALYLYEHVLLGYPESELVELAT</sequence>
<dbReference type="PANTHER" id="PTHR46201">
    <property type="entry name" value="PHD FINGER PROTEIN MALE MEIOCYTE DEATH 1-RELATED"/>
    <property type="match status" value="1"/>
</dbReference>
<evidence type="ECO:0000313" key="1">
    <source>
        <dbReference type="EMBL" id="RXI05824.1"/>
    </source>
</evidence>
<dbReference type="Proteomes" id="UP000290289">
    <property type="component" value="Chromosome 2"/>
</dbReference>
<gene>
    <name evidence="1" type="ORF">DVH24_017866</name>
</gene>
<proteinExistence type="predicted"/>
<evidence type="ECO:0000313" key="2">
    <source>
        <dbReference type="Proteomes" id="UP000290289"/>
    </source>
</evidence>
<organism evidence="1 2">
    <name type="scientific">Malus domestica</name>
    <name type="common">Apple</name>
    <name type="synonym">Pyrus malus</name>
    <dbReference type="NCBI Taxonomy" id="3750"/>
    <lineage>
        <taxon>Eukaryota</taxon>
        <taxon>Viridiplantae</taxon>
        <taxon>Streptophyta</taxon>
        <taxon>Embryophyta</taxon>
        <taxon>Tracheophyta</taxon>
        <taxon>Spermatophyta</taxon>
        <taxon>Magnoliopsida</taxon>
        <taxon>eudicotyledons</taxon>
        <taxon>Gunneridae</taxon>
        <taxon>Pentapetalae</taxon>
        <taxon>rosids</taxon>
        <taxon>fabids</taxon>
        <taxon>Rosales</taxon>
        <taxon>Rosaceae</taxon>
        <taxon>Amygdaloideae</taxon>
        <taxon>Maleae</taxon>
        <taxon>Malus</taxon>
    </lineage>
</organism>